<feature type="domain" description="B box-type" evidence="3">
    <location>
        <begin position="8"/>
        <end position="53"/>
    </location>
</feature>
<name>A0A8W8NYX8_MAGGI</name>
<dbReference type="EnsemblMetazoa" id="G9356.1">
    <property type="protein sequence ID" value="G9356.1:cds"/>
    <property type="gene ID" value="G9356"/>
</dbReference>
<organism evidence="4 5">
    <name type="scientific">Magallana gigas</name>
    <name type="common">Pacific oyster</name>
    <name type="synonym">Crassostrea gigas</name>
    <dbReference type="NCBI Taxonomy" id="29159"/>
    <lineage>
        <taxon>Eukaryota</taxon>
        <taxon>Metazoa</taxon>
        <taxon>Spiralia</taxon>
        <taxon>Lophotrochozoa</taxon>
        <taxon>Mollusca</taxon>
        <taxon>Bivalvia</taxon>
        <taxon>Autobranchia</taxon>
        <taxon>Pteriomorphia</taxon>
        <taxon>Ostreida</taxon>
        <taxon>Ostreoidea</taxon>
        <taxon>Ostreidae</taxon>
        <taxon>Magallana</taxon>
    </lineage>
</organism>
<dbReference type="CDD" id="cd19756">
    <property type="entry name" value="Bbox2"/>
    <property type="match status" value="1"/>
</dbReference>
<dbReference type="PROSITE" id="PS50119">
    <property type="entry name" value="ZF_BBOX"/>
    <property type="match status" value="2"/>
</dbReference>
<dbReference type="PANTHER" id="PTHR25462:SF306">
    <property type="entry name" value="TRIPARTITE MOTIF CONTAINING 9"/>
    <property type="match status" value="1"/>
</dbReference>
<dbReference type="SUPFAM" id="SSF101898">
    <property type="entry name" value="NHL repeat"/>
    <property type="match status" value="1"/>
</dbReference>
<feature type="domain" description="B box-type" evidence="3">
    <location>
        <begin position="57"/>
        <end position="99"/>
    </location>
</feature>
<keyword evidence="5" id="KW-1185">Reference proteome</keyword>
<dbReference type="GO" id="GO:0008270">
    <property type="term" value="F:zinc ion binding"/>
    <property type="evidence" value="ECO:0007669"/>
    <property type="project" value="UniProtKB-KW"/>
</dbReference>
<evidence type="ECO:0000313" key="5">
    <source>
        <dbReference type="Proteomes" id="UP000005408"/>
    </source>
</evidence>
<evidence type="ECO:0000256" key="2">
    <source>
        <dbReference type="SAM" id="Coils"/>
    </source>
</evidence>
<evidence type="ECO:0000313" key="4">
    <source>
        <dbReference type="EnsemblMetazoa" id="G9356.1:cds"/>
    </source>
</evidence>
<evidence type="ECO:0000256" key="1">
    <source>
        <dbReference type="PROSITE-ProRule" id="PRU00024"/>
    </source>
</evidence>
<dbReference type="InterPro" id="IPR047153">
    <property type="entry name" value="TRIM45/56/19-like"/>
</dbReference>
<feature type="coiled-coil region" evidence="2">
    <location>
        <begin position="100"/>
        <end position="185"/>
    </location>
</feature>
<dbReference type="SMART" id="SM00336">
    <property type="entry name" value="BBOX"/>
    <property type="match status" value="2"/>
</dbReference>
<keyword evidence="1" id="KW-0863">Zinc-finger</keyword>
<dbReference type="Gene3D" id="2.120.10.30">
    <property type="entry name" value="TolB, C-terminal domain"/>
    <property type="match status" value="1"/>
</dbReference>
<evidence type="ECO:0000259" key="3">
    <source>
        <dbReference type="PROSITE" id="PS50119"/>
    </source>
</evidence>
<accession>A0A8W8NYX8</accession>
<dbReference type="AlphaFoldDB" id="A0A8W8NYX8"/>
<keyword evidence="2" id="KW-0175">Coiled coil</keyword>
<dbReference type="InterPro" id="IPR011042">
    <property type="entry name" value="6-blade_b-propeller_TolB-like"/>
</dbReference>
<dbReference type="Gene3D" id="3.30.160.60">
    <property type="entry name" value="Classic Zinc Finger"/>
    <property type="match status" value="1"/>
</dbReference>
<proteinExistence type="predicted"/>
<dbReference type="PANTHER" id="PTHR25462">
    <property type="entry name" value="BONUS, ISOFORM C-RELATED"/>
    <property type="match status" value="1"/>
</dbReference>
<reference evidence="4" key="1">
    <citation type="submission" date="2022-08" db="UniProtKB">
        <authorList>
            <consortium name="EnsemblMetazoa"/>
        </authorList>
    </citation>
    <scope>IDENTIFICATION</scope>
    <source>
        <strain evidence="4">05x7-T-G4-1.051#20</strain>
    </source>
</reference>
<keyword evidence="1" id="KW-0479">Metal-binding</keyword>
<protein>
    <recommendedName>
        <fullName evidence="3">B box-type domain-containing protein</fullName>
    </recommendedName>
</protein>
<dbReference type="OrthoDB" id="6270329at2759"/>
<dbReference type="Proteomes" id="UP000005408">
    <property type="component" value="Unassembled WGS sequence"/>
</dbReference>
<dbReference type="InterPro" id="IPR000315">
    <property type="entry name" value="Znf_B-box"/>
</dbReference>
<sequence>MNSSRGKQDVLRCDLCETSMPLLHCDICHVNLCKPCVGEHALDETKEHKIVPFKKRGSTPKCLKHSSKICELHCEQCDCPICALCVSSFDHEQHFKVDIFKKFEEKKAALQKDIQELENLIYPKYQDIVSEVPIYRKDLNKNSQNLKAAINKQGRDLHREVNSVIKKMKANVDDLNSKYMAFLKKREDEITGIISEIQQNISDMKILLDSYDVCHVCAYKSKNAVFRKLPPKLKVCLPKFIPHEIDEAEINLQLGVVLKLKVRAGEYDPMFSSKEVVPTLPKRPLMANPIVMTNIFTESGNNNLCHVSCVSNKEIWTSGCDEFLRLYNFEGKLVKSIKTKSGNIPIAIAIIRFDDLIYADNYDRSLNIVKGTEVHTMIRLQGWRPIGVCSSSSDEFLLLMVNDSNNQTKVVRYSGSIEKQTIQFDGKGIPLVSSTSKNFPTFICENKNFDICVADNNANAVVVVNQSGEFRFRYTSINRLFQPIGIVTDSQNRMLISDGMNNFIHILNEDGKFLQYINCILQCPRGLCVDNTDNLFIAESATCAVKIIQYCSK</sequence>
<dbReference type="GO" id="GO:0061630">
    <property type="term" value="F:ubiquitin protein ligase activity"/>
    <property type="evidence" value="ECO:0007669"/>
    <property type="project" value="TreeGrafter"/>
</dbReference>
<keyword evidence="1" id="KW-0862">Zinc</keyword>
<dbReference type="SUPFAM" id="SSF57845">
    <property type="entry name" value="B-box zinc-binding domain"/>
    <property type="match status" value="1"/>
</dbReference>